<keyword evidence="8" id="KW-1185">Reference proteome</keyword>
<gene>
    <name evidence="7" type="ORF">FRX31_015242</name>
</gene>
<evidence type="ECO:0000259" key="6">
    <source>
        <dbReference type="Pfam" id="PF00850"/>
    </source>
</evidence>
<dbReference type="SUPFAM" id="SSF52768">
    <property type="entry name" value="Arginase/deacetylase"/>
    <property type="match status" value="1"/>
</dbReference>
<comment type="caution">
    <text evidence="7">The sequence shown here is derived from an EMBL/GenBank/DDBJ whole genome shotgun (WGS) entry which is preliminary data.</text>
</comment>
<accession>A0A7J6WCV4</accession>
<evidence type="ECO:0000256" key="3">
    <source>
        <dbReference type="ARBA" id="ARBA00022723"/>
    </source>
</evidence>
<protein>
    <submittedName>
        <fullName evidence="7">Histone deacetylase</fullName>
    </submittedName>
</protein>
<dbReference type="OrthoDB" id="1715078at2759"/>
<feature type="domain" description="Histone deacetylase" evidence="6">
    <location>
        <begin position="13"/>
        <end position="75"/>
    </location>
</feature>
<dbReference type="GO" id="GO:0040029">
    <property type="term" value="P:epigenetic regulation of gene expression"/>
    <property type="evidence" value="ECO:0007669"/>
    <property type="project" value="TreeGrafter"/>
</dbReference>
<sequence>MNLCGGKILCAGTILNPVSSKASLLTAGTTLSAMKHILDGSVKIAYALVRPPGHHAQPSRADGYCFLNNAGLAIQLTPIIITGMGQLKGSTDLIMNLQHLFLWIMVHLIHRTAQLMSDKRSKV</sequence>
<evidence type="ECO:0000313" key="8">
    <source>
        <dbReference type="Proteomes" id="UP000554482"/>
    </source>
</evidence>
<dbReference type="InterPro" id="IPR037138">
    <property type="entry name" value="His_deacetylse_dom_sf"/>
</dbReference>
<dbReference type="Gene3D" id="3.40.800.20">
    <property type="entry name" value="Histone deacetylase domain"/>
    <property type="match status" value="1"/>
</dbReference>
<name>A0A7J6WCV4_THATH</name>
<comment type="cofactor">
    <cofactor evidence="1">
        <name>Zn(2+)</name>
        <dbReference type="ChEBI" id="CHEBI:29105"/>
    </cofactor>
</comment>
<dbReference type="Proteomes" id="UP000554482">
    <property type="component" value="Unassembled WGS sequence"/>
</dbReference>
<keyword evidence="3" id="KW-0479">Metal-binding</keyword>
<evidence type="ECO:0000256" key="2">
    <source>
        <dbReference type="ARBA" id="ARBA00005947"/>
    </source>
</evidence>
<dbReference type="GO" id="GO:0004407">
    <property type="term" value="F:histone deacetylase activity"/>
    <property type="evidence" value="ECO:0007669"/>
    <property type="project" value="TreeGrafter"/>
</dbReference>
<keyword evidence="4" id="KW-0378">Hydrolase</keyword>
<dbReference type="InterPro" id="IPR023696">
    <property type="entry name" value="Ureohydrolase_dom_sf"/>
</dbReference>
<dbReference type="PANTHER" id="PTHR10625">
    <property type="entry name" value="HISTONE DEACETYLASE HDAC1-RELATED"/>
    <property type="match status" value="1"/>
</dbReference>
<keyword evidence="5" id="KW-0862">Zinc</keyword>
<dbReference type="InterPro" id="IPR023801">
    <property type="entry name" value="His_deacetylse_dom"/>
</dbReference>
<dbReference type="AlphaFoldDB" id="A0A7J6WCV4"/>
<organism evidence="7 8">
    <name type="scientific">Thalictrum thalictroides</name>
    <name type="common">Rue-anemone</name>
    <name type="synonym">Anemone thalictroides</name>
    <dbReference type="NCBI Taxonomy" id="46969"/>
    <lineage>
        <taxon>Eukaryota</taxon>
        <taxon>Viridiplantae</taxon>
        <taxon>Streptophyta</taxon>
        <taxon>Embryophyta</taxon>
        <taxon>Tracheophyta</taxon>
        <taxon>Spermatophyta</taxon>
        <taxon>Magnoliopsida</taxon>
        <taxon>Ranunculales</taxon>
        <taxon>Ranunculaceae</taxon>
        <taxon>Thalictroideae</taxon>
        <taxon>Thalictrum</taxon>
    </lineage>
</organism>
<dbReference type="PANTHER" id="PTHR10625:SF17">
    <property type="entry name" value="HISTONE DEACETYLASE 8"/>
    <property type="match status" value="1"/>
</dbReference>
<dbReference type="GO" id="GO:0046872">
    <property type="term" value="F:metal ion binding"/>
    <property type="evidence" value="ECO:0007669"/>
    <property type="project" value="UniProtKB-KW"/>
</dbReference>
<evidence type="ECO:0000256" key="5">
    <source>
        <dbReference type="ARBA" id="ARBA00022833"/>
    </source>
</evidence>
<comment type="similarity">
    <text evidence="2">Belongs to the histone deacetylase family.</text>
</comment>
<evidence type="ECO:0000256" key="1">
    <source>
        <dbReference type="ARBA" id="ARBA00001947"/>
    </source>
</evidence>
<evidence type="ECO:0000256" key="4">
    <source>
        <dbReference type="ARBA" id="ARBA00022801"/>
    </source>
</evidence>
<dbReference type="GO" id="GO:0016787">
    <property type="term" value="F:hydrolase activity"/>
    <property type="evidence" value="ECO:0007669"/>
    <property type="project" value="UniProtKB-KW"/>
</dbReference>
<reference evidence="7 8" key="1">
    <citation type="submission" date="2020-06" db="EMBL/GenBank/DDBJ databases">
        <title>Transcriptomic and genomic resources for Thalictrum thalictroides and T. hernandezii: Facilitating candidate gene discovery in an emerging model plant lineage.</title>
        <authorList>
            <person name="Arias T."/>
            <person name="Riano-Pachon D.M."/>
            <person name="Di Stilio V.S."/>
        </authorList>
    </citation>
    <scope>NUCLEOTIDE SEQUENCE [LARGE SCALE GENOMIC DNA]</scope>
    <source>
        <strain evidence="8">cv. WT478/WT964</strain>
        <tissue evidence="7">Leaves</tissue>
    </source>
</reference>
<proteinExistence type="inferred from homology"/>
<dbReference type="Pfam" id="PF00850">
    <property type="entry name" value="Hist_deacetyl"/>
    <property type="match status" value="1"/>
</dbReference>
<evidence type="ECO:0000313" key="7">
    <source>
        <dbReference type="EMBL" id="KAF5195171.1"/>
    </source>
</evidence>
<dbReference type="EMBL" id="JABWDY010017718">
    <property type="protein sequence ID" value="KAF5195171.1"/>
    <property type="molecule type" value="Genomic_DNA"/>
</dbReference>